<gene>
    <name evidence="2" type="ORF">J8F10_32200</name>
</gene>
<dbReference type="RefSeq" id="WP_210660829.1">
    <property type="nucleotide sequence ID" value="NZ_JAGKQQ010000001.1"/>
</dbReference>
<dbReference type="Gene3D" id="1.20.120.450">
    <property type="entry name" value="dinb family like domain"/>
    <property type="match status" value="1"/>
</dbReference>
<name>A0ABS5C366_9BACT</name>
<protein>
    <submittedName>
        <fullName evidence="2">DinB family protein</fullName>
    </submittedName>
</protein>
<evidence type="ECO:0000313" key="2">
    <source>
        <dbReference type="EMBL" id="MBP3959930.1"/>
    </source>
</evidence>
<evidence type="ECO:0000259" key="1">
    <source>
        <dbReference type="Pfam" id="PF12867"/>
    </source>
</evidence>
<feature type="domain" description="DinB-like" evidence="1">
    <location>
        <begin position="28"/>
        <end position="149"/>
    </location>
</feature>
<keyword evidence="3" id="KW-1185">Reference proteome</keyword>
<dbReference type="SUPFAM" id="SSF109854">
    <property type="entry name" value="DinB/YfiT-like putative metalloenzymes"/>
    <property type="match status" value="1"/>
</dbReference>
<evidence type="ECO:0000313" key="3">
    <source>
        <dbReference type="Proteomes" id="UP000676565"/>
    </source>
</evidence>
<dbReference type="InterPro" id="IPR034660">
    <property type="entry name" value="DinB/YfiT-like"/>
</dbReference>
<sequence>MPPTGELARIDDELRRAYDGGAWHGPPLREVLNGVPAETAAGKHPQLTRTAWARVNHPAADTDVVARRITEWRAIGAPGAGDSLPATETAEEAWTAALENLDRQHRTLLAVLAGLDVAQLDEIVPGKTYPVAVMLHGIAQHYTYHAGQIAPLKKLVG</sequence>
<reference evidence="2 3" key="1">
    <citation type="submission" date="2021-04" db="EMBL/GenBank/DDBJ databases">
        <authorList>
            <person name="Ivanova A."/>
        </authorList>
    </citation>
    <scope>NUCLEOTIDE SEQUENCE [LARGE SCALE GENOMIC DNA]</scope>
    <source>
        <strain evidence="2 3">G18</strain>
    </source>
</reference>
<proteinExistence type="predicted"/>
<organism evidence="2 3">
    <name type="scientific">Gemmata palustris</name>
    <dbReference type="NCBI Taxonomy" id="2822762"/>
    <lineage>
        <taxon>Bacteria</taxon>
        <taxon>Pseudomonadati</taxon>
        <taxon>Planctomycetota</taxon>
        <taxon>Planctomycetia</taxon>
        <taxon>Gemmatales</taxon>
        <taxon>Gemmataceae</taxon>
        <taxon>Gemmata</taxon>
    </lineage>
</organism>
<dbReference type="Pfam" id="PF12867">
    <property type="entry name" value="DinB_2"/>
    <property type="match status" value="1"/>
</dbReference>
<dbReference type="InterPro" id="IPR024775">
    <property type="entry name" value="DinB-like"/>
</dbReference>
<dbReference type="Proteomes" id="UP000676565">
    <property type="component" value="Unassembled WGS sequence"/>
</dbReference>
<dbReference type="EMBL" id="JAGKQQ010000001">
    <property type="protein sequence ID" value="MBP3959930.1"/>
    <property type="molecule type" value="Genomic_DNA"/>
</dbReference>
<accession>A0ABS5C366</accession>
<comment type="caution">
    <text evidence="2">The sequence shown here is derived from an EMBL/GenBank/DDBJ whole genome shotgun (WGS) entry which is preliminary data.</text>
</comment>